<dbReference type="AlphaFoldDB" id="A0A2I1H421"/>
<evidence type="ECO:0000313" key="2">
    <source>
        <dbReference type="Proteomes" id="UP000234323"/>
    </source>
</evidence>
<dbReference type="InterPro" id="IPR052980">
    <property type="entry name" value="Crinkler_effector"/>
</dbReference>
<name>A0A2I1H421_9GLOM</name>
<reference evidence="1 2" key="1">
    <citation type="submission" date="2015-10" db="EMBL/GenBank/DDBJ databases">
        <title>Genome analyses suggest a sexual origin of heterokaryosis in a supposedly ancient asexual fungus.</title>
        <authorList>
            <person name="Ropars J."/>
            <person name="Sedzielewska K."/>
            <person name="Noel J."/>
            <person name="Charron P."/>
            <person name="Farinelli L."/>
            <person name="Marton T."/>
            <person name="Kruger M."/>
            <person name="Pelin A."/>
            <person name="Brachmann A."/>
            <person name="Corradi N."/>
        </authorList>
    </citation>
    <scope>NUCLEOTIDE SEQUENCE [LARGE SCALE GENOMIC DNA]</scope>
    <source>
        <strain evidence="1 2">A4</strain>
    </source>
</reference>
<accession>A0A2I1H421</accession>
<sequence length="515" mass="60428">MKRQAEPQDYDSNREPVALRVREFWNELSKAQIVLKLPNNADKTRYTSDRLSKYMKVEENKIVLNDNVMLNSQDELIFCDGSSVIESEVVKMDFVKFLRFRRPPNEIIAGIDSQDILIRKSYLQMIEKIECDRADGTEGCVIVGSPGIGKTHFSLYLAFYITRRYNSDDIMYEQRFGEKSRLFHIRPNHGAVSAIIHPEFEFPQGDFFYIVDTVKPAPWKAKYTFLITSPQCNLWHNFVKRHPRVYYAPIWSEKEIWDVWNWKYKDIIPETRVKELIKKWGCILRQIFVKYMNELNLRYLVSQCNLHKFMRGDLDNEYSGKVIHIIPNADFTDKTFEPASAEASEALYQYYAKDEIIYIIRDFARSSGRTFAGNFFEMLAHDVLRKGLELNRYDNVQGINSGYYNFPKIKNFESVDAIAPENNGIHHLYQITIARKHDTKVNGLLKLKNHLGGNLPIHLYFVVPNINCIFDNFSFQNYVTTGDEKHKGWNATTKWIRDNIKQIFKMLSPKLSHDP</sequence>
<keyword evidence="2" id="KW-1185">Reference proteome</keyword>
<dbReference type="VEuPathDB" id="FungiDB:RhiirFUN_002941"/>
<comment type="caution">
    <text evidence="1">The sequence shown here is derived from an EMBL/GenBank/DDBJ whole genome shotgun (WGS) entry which is preliminary data.</text>
</comment>
<dbReference type="PANTHER" id="PTHR33129:SF1">
    <property type="entry name" value="ATP-BINDING PROTEIN"/>
    <property type="match status" value="1"/>
</dbReference>
<dbReference type="VEuPathDB" id="FungiDB:FUN_016166"/>
<dbReference type="EMBL" id="LLXI01001427">
    <property type="protein sequence ID" value="PKY53611.1"/>
    <property type="molecule type" value="Genomic_DNA"/>
</dbReference>
<gene>
    <name evidence="1" type="ORF">RhiirA4_499321</name>
</gene>
<organism evidence="1 2">
    <name type="scientific">Rhizophagus irregularis</name>
    <dbReference type="NCBI Taxonomy" id="588596"/>
    <lineage>
        <taxon>Eukaryota</taxon>
        <taxon>Fungi</taxon>
        <taxon>Fungi incertae sedis</taxon>
        <taxon>Mucoromycota</taxon>
        <taxon>Glomeromycotina</taxon>
        <taxon>Glomeromycetes</taxon>
        <taxon>Glomerales</taxon>
        <taxon>Glomeraceae</taxon>
        <taxon>Rhizophagus</taxon>
    </lineage>
</organism>
<evidence type="ECO:0000313" key="1">
    <source>
        <dbReference type="EMBL" id="PKY53611.1"/>
    </source>
</evidence>
<evidence type="ECO:0008006" key="3">
    <source>
        <dbReference type="Google" id="ProtNLM"/>
    </source>
</evidence>
<proteinExistence type="predicted"/>
<dbReference type="VEuPathDB" id="FungiDB:RhiirFUN_001852"/>
<dbReference type="Proteomes" id="UP000234323">
    <property type="component" value="Unassembled WGS sequence"/>
</dbReference>
<protein>
    <recommendedName>
        <fullName evidence="3">Crinkler family protein</fullName>
    </recommendedName>
</protein>
<dbReference type="VEuPathDB" id="FungiDB:RhiirA1_403656"/>
<dbReference type="PANTHER" id="PTHR33129">
    <property type="entry name" value="PROTEIN KINASE DOMAIN-CONTAINING PROTEIN-RELATED"/>
    <property type="match status" value="1"/>
</dbReference>